<evidence type="ECO:0000256" key="28">
    <source>
        <dbReference type="ARBA" id="ARBA00023180"/>
    </source>
</evidence>
<evidence type="ECO:0000256" key="11">
    <source>
        <dbReference type="ARBA" id="ARBA00022581"/>
    </source>
</evidence>
<sequence>MKVKGIMRNCQHLWWRWGTMLLGMLMICSAAEPLWVTVYYGVPVWKEATTTLFCASDAKAYATEAHNVWATHACVPTDPDPQEVVLINVTENFNMWKNNMVDQMHEDIISLWDQSLKPCVKLTPLCVTLNCTDVKNDSRVEGGIEKGEIKNCSFNITTNIRDKVQKEYALFYKLDVVPIDNSSISYRLISCNTSVITQACPKVSFEPIPIHYCAPAGFAILKCKDKKFNGTGPCENVSTVQCTHGIRPVVSTQLLLNGSLAEEEVVIRSENITDNAKTIIVHLTESVEINCTRPNNNTRKSIHIGPGRAFYATGDIIGDIRQAYCTINGTQWDNTLKQIVGKLREHFNNKTIVFNHSSGGDLEIVMHTFNCGGEFFYCNTSQLFNSTWQLNDTGLTYTGENDTFTLPCRIKQIINRWQEVGKAMYAPPIRGQINCSSNITGLLLLRDGGKNSNQTEIFRPGGGNMKDNWRSELYKYKVVRIEPLGVAPTKAKRRVVQREKRAIGGLGAVFLGFLGAAGSTMGAASVMLTVQARQLLSGIVQQQNNLLRAIEAQQHLLQLTVWGIKQLQARILAVERYLKDQQLLGIWGCSGKLICTTTVPWNTSWSNKSVDYIWGNMTWMQWEREIDNYTGLIYTLLEESQYQQEKNEQKLLELDKWDSLWSWFSITNWLWYIRIFIMIVGGLVGLRIVFAVLSIVKRVRQGYSPLSFQTHLPVPRGPDRPGGIEEEGGERDNDRSIRLVDGFLALFWDDLRSLCLFSYHRLRDLLLIVTRIVELLGHRGWEALKYWWNLLQYWSQELRNSAVSLLNATAIAVAEGTDRVIEIAQRAFRAVIHIPRRIRQGFERILI</sequence>
<comment type="PTM">
    <text evidence="33">Palmitoylation of the transmembrane protein and of Env polyprotein (prior to its proteolytic cleavage) is essential for their association with host cell membrane lipid rafts. Palmitoylation is therefore required for envelope trafficking to classical lipid rafts, but not for viral replication.</text>
</comment>
<feature type="region of interest" description="V5" evidence="33">
    <location>
        <begin position="451"/>
        <end position="461"/>
    </location>
</feature>
<keyword evidence="25 33" id="KW-0472">Membrane</keyword>
<evidence type="ECO:0000256" key="27">
    <source>
        <dbReference type="ARBA" id="ARBA00023157"/>
    </source>
</evidence>
<evidence type="ECO:0000256" key="10">
    <source>
        <dbReference type="ARBA" id="ARBA00022570"/>
    </source>
</evidence>
<feature type="disulfide bond" evidence="33">
    <location>
        <begin position="223"/>
        <end position="234"/>
    </location>
</feature>
<comment type="subcellular location">
    <molecule>Transmembrane protein gp41</molecule>
    <subcellularLocation>
        <location evidence="33">Virion membrane</location>
        <topology evidence="33">Single-pass type I membrane protein</topology>
    </subcellularLocation>
    <subcellularLocation>
        <location evidence="33">Host cell membrane</location>
        <topology evidence="33">Single-pass type I membrane protein</topology>
    </subcellularLocation>
    <subcellularLocation>
        <location evidence="33">Host endosome membrane</location>
        <topology evidence="33">Single-pass type I membrane protein</topology>
    </subcellularLocation>
    <text evidence="33">It is probably concentrated at the site of budding and incorporated into the virions possibly by contacts between the cytoplasmic tail of Env and the N-terminus of Gag.</text>
</comment>
<comment type="subcellular location">
    <molecule>Surface protein gp120</molecule>
    <subcellularLocation>
        <location evidence="33">Virion membrane</location>
        <topology evidence="33">Peripheral membrane protein</topology>
    </subcellularLocation>
    <subcellularLocation>
        <location evidence="33">Host cell membrane</location>
        <topology evidence="33">Peripheral membrane protein</topology>
    </subcellularLocation>
    <subcellularLocation>
        <location evidence="33">Host endosome membrane</location>
        <topology evidence="33">Single-pass type I membrane protein</topology>
    </subcellularLocation>
    <text evidence="33">The surface protein is not anchored to the viral envelope, but associates with the extravirion surface through its binding to TM. It is probably concentrated at the site of budding and incorporated into the virions possibly by contacts between the cytoplasmic tail of Env and the N-terminus of Gag.</text>
</comment>
<evidence type="ECO:0000256" key="1">
    <source>
        <dbReference type="ARBA" id="ARBA00004402"/>
    </source>
</evidence>
<evidence type="ECO:0000256" key="13">
    <source>
        <dbReference type="ARBA" id="ARBA00022685"/>
    </source>
</evidence>
<dbReference type="FunFam" id="2.170.40.20:FF:000001">
    <property type="entry name" value="Envelope glycoprotein gp160"/>
    <property type="match status" value="1"/>
</dbReference>
<evidence type="ECO:0000256" key="21">
    <source>
        <dbReference type="ARBA" id="ARBA00022890"/>
    </source>
</evidence>
<keyword evidence="18 33" id="KW-0946">Virion</keyword>
<evidence type="ECO:0000256" key="14">
    <source>
        <dbReference type="ARBA" id="ARBA00022692"/>
    </source>
</evidence>
<comment type="domain">
    <text evidence="33">Some of the most genetically diverse regions of the viral genome are present in Env. They are called variable regions 1 through 5 (V1 through V5). Coreceptor usage of gp120 is determined mainly by the primary structure of the third variable region (V3) in the outer domain of gp120. The sequence of V3 determines which coreceptor, CCR5 and/or CXCR4 (corresponding to R5/macrophage, X4/T cell and R5X4/T cell and macrophage tropism), is used to trigger the fusion potential of the Env complex, and hence which cells the virus can infect. Binding to CCR5 involves a region adjacent in addition to V3.</text>
</comment>
<name>G3D7U2_HV1</name>
<comment type="subcellular location">
    <subcellularLocation>
        <location evidence="3">Host cell membrane</location>
        <topology evidence="3">Peripheral membrane protein</topology>
    </subcellularLocation>
    <subcellularLocation>
        <location evidence="1">Host cell membrane</location>
        <topology evidence="1">Single-pass type I membrane protein</topology>
    </subcellularLocation>
    <subcellularLocation>
        <location evidence="2">Host endosome membrane</location>
        <topology evidence="2">Peripheral membrane protein</topology>
    </subcellularLocation>
    <subcellularLocation>
        <location evidence="5">Host endosome membrane</location>
        <topology evidence="5">Single-pass type I membrane protein</topology>
    </subcellularLocation>
    <subcellularLocation>
        <location evidence="6">Virion membrane</location>
        <topology evidence="6">Peripheral membrane protein</topology>
    </subcellularLocation>
    <subcellularLocation>
        <location evidence="4">Virion membrane</location>
        <topology evidence="4">Single-pass type I membrane protein</topology>
    </subcellularLocation>
</comment>
<feature type="chain" id="PRO_5023436275" description="Transmembrane protein gp41" evidence="33">
    <location>
        <begin position="502"/>
        <end position="847"/>
    </location>
</feature>
<evidence type="ECO:0000256" key="32">
    <source>
        <dbReference type="ARBA" id="ARBA00062028"/>
    </source>
</evidence>
<gene>
    <name evidence="33 38" type="primary">env</name>
</gene>
<dbReference type="FunFam" id="1.10.287.210:FF:000001">
    <property type="entry name" value="Envelope glycoprotein gp160"/>
    <property type="match status" value="1"/>
</dbReference>
<keyword evidence="30 33" id="KW-0449">Lipoprotein</keyword>
<feature type="region of interest" description="V2" evidence="33">
    <location>
        <begin position="152"/>
        <end position="191"/>
    </location>
</feature>
<feature type="region of interest" description="MPER; binding to GalCer" evidence="33">
    <location>
        <begin position="653"/>
        <end position="674"/>
    </location>
</feature>
<dbReference type="Gene3D" id="1.10.287.210">
    <property type="match status" value="1"/>
</dbReference>
<dbReference type="HAMAP" id="MF_04083">
    <property type="entry name" value="HIV_ENV"/>
    <property type="match status" value="1"/>
</dbReference>
<evidence type="ECO:0000256" key="3">
    <source>
        <dbReference type="ARBA" id="ARBA00004505"/>
    </source>
</evidence>
<feature type="transmembrane region" description="Helical" evidence="34">
    <location>
        <begin position="20"/>
        <end position="42"/>
    </location>
</feature>
<comment type="miscellaneous">
    <text evidence="33">HIV-1 lineages are divided in three main groups, M (for Major), O (for Outlier), and N (for New, or Non-M, Non-O). The vast majority of strains found worldwide belong to the group M. Group O seems to be endemic to and largely confined to Cameroon and neighboring countries in West Central Africa, where these viruses represent a small minority of HIV-1 strains. The group N is represented by a limited number of isolates from Cameroonian persons. The group M is further subdivided in 9 clades or subtypes (A to D, F to H, J and K).</text>
</comment>
<keyword evidence="19 33" id="KW-1043">Host membrane</keyword>
<comment type="subunit">
    <text evidence="33">The mature envelope protein (Env) consists of a homotrimer of non-covalently associated gp120-gp41 heterodimers. The resulting complex protrudes from the virus surface as a spike. There seems to be as few as 10 spikes on the average virion. Surface protein gp120 interacts with host CD4, CCR5 and CXCR4. Gp120 also interacts with the C-type lectins CD209/DC-SIGN and CLEC4M/DC-SIGNR (collectively referred to as DC-SIGN(R)). Gp120 and gp41 interact with GalCer. Gp120 interacts with host ITGA4/ITGB7 complex; on CD4+ T-cells, this interaction results in rapid activation of integrin ITGAL/LFA-1, which facilitates efficient cell-to-cell spreading of HIV-1. Gp120 interacts with cell-associated heparan sulfate; this interaction increases virus infectivity on permissive cells and may be involved in infection of CD4- cells.</text>
</comment>
<evidence type="ECO:0000256" key="30">
    <source>
        <dbReference type="ARBA" id="ARBA00023288"/>
    </source>
</evidence>
<keyword evidence="22 33" id="KW-1133">Transmembrane helix</keyword>
<comment type="similarity">
    <text evidence="33">Belongs to the HIV-1 env protein family.</text>
</comment>
<dbReference type="Gene3D" id="2.170.40.20">
    <property type="entry name" value="Human immunodeficiency virus 1, Gp160, envelope glycoprotein"/>
    <property type="match status" value="2"/>
</dbReference>
<dbReference type="InterPro" id="IPR037527">
    <property type="entry name" value="Gp160"/>
</dbReference>
<comment type="function">
    <text evidence="33">Transmembrane protein gp41: Acts as a class I viral fusion protein. Under the current model, the protein has at least 3 conformational states: pre-fusion native state, pre-hairpin intermediate state, and post-fusion hairpin state. During fusion of viral and target intracellular membranes, the coiled coil regions (heptad repeats) assume a trimer-of-hairpins structure, positioning the fusion peptide in close proximity to the C-terminal region of the ectodomain. The formation of this structure appears to drive apposition and subsequent fusion of viral and target cell membranes. Complete fusion occurs in host cell endosomes and is dynamin-dependent, however some lipid transfer might occur at the plasma membrane. The virus undergoes clathrin-dependent internalization long before endosomal fusion, thus minimizing the surface exposure of conserved viral epitopes during fusion and reducing the efficacy of inhibitors targeting these epitopes. Membranes fusion leads to delivery of the nucleocapsid into the cytoplasm.</text>
</comment>
<keyword evidence="12 33" id="KW-1162">Viral penetration into host cytoplasm</keyword>
<feature type="disulfide bond" evidence="33">
    <location>
        <begin position="589"/>
        <end position="595"/>
    </location>
</feature>
<keyword evidence="20 33" id="KW-0261">Viral envelope protein</keyword>
<comment type="domain">
    <text evidence="33 34">The 17 amino acids long immunosuppressive region is present in many retroviral envelope proteins. Synthetic peptides derived from this relatively conserved sequence inhibit immune function in vitro and in vivo.</text>
</comment>
<evidence type="ECO:0000256" key="15">
    <source>
        <dbReference type="ARBA" id="ARBA00022703"/>
    </source>
</evidence>
<keyword evidence="14 33" id="KW-0812">Transmembrane</keyword>
<feature type="short sequence motif" description="YXXL motif; contains endocytosis signal" evidence="33">
    <location>
        <begin position="703"/>
        <end position="706"/>
    </location>
</feature>
<keyword evidence="7 33" id="KW-1168">Fusion of virus membrane with host membrane</keyword>
<comment type="PTM">
    <text evidence="33">Specific enzymatic cleavages in vivo yield mature proteins. Envelope glycoproteins are synthesized as a inactive precursor that is heavily N-glycosylated and processed likely by host cell furin in the Golgi to yield the mature SU and TM proteins. The cleavage site between SU and TM requires the minimal sequence [KR]-X-[KR]-R. About 2 of the 9 disulfide bonds of gp41 are reduced by P4HB/PDI, following binding to CD4 receptor.</text>
</comment>
<feature type="disulfide bond" evidence="33">
    <location>
        <begin position="213"/>
        <end position="242"/>
    </location>
</feature>
<feature type="disulfide bond" evidence="33">
    <location>
        <begin position="54"/>
        <end position="74"/>
    </location>
</feature>
<feature type="domain" description="Human immunodeficiency virus 1 envelope glycoprotein Gp120" evidence="36">
    <location>
        <begin position="34"/>
        <end position="139"/>
    </location>
</feature>
<dbReference type="InterPro" id="IPR036377">
    <property type="entry name" value="Gp120_core_sf"/>
</dbReference>
<dbReference type="GO" id="GO:0019031">
    <property type="term" value="C:viral envelope"/>
    <property type="evidence" value="ECO:0007669"/>
    <property type="project" value="UniProtKB-KW"/>
</dbReference>
<keyword evidence="16 33" id="KW-0732">Signal</keyword>
<dbReference type="GO" id="GO:0055036">
    <property type="term" value="C:virion membrane"/>
    <property type="evidence" value="ECO:0007669"/>
    <property type="project" value="UniProtKB-SubCell"/>
</dbReference>
<keyword evidence="29 33" id="KW-0899">Viral immunoevasion</keyword>
<evidence type="ECO:0000256" key="18">
    <source>
        <dbReference type="ARBA" id="ARBA00022844"/>
    </source>
</evidence>
<evidence type="ECO:0000256" key="19">
    <source>
        <dbReference type="ARBA" id="ARBA00022870"/>
    </source>
</evidence>
<evidence type="ECO:0000256" key="4">
    <source>
        <dbReference type="ARBA" id="ARBA00004563"/>
    </source>
</evidence>
<dbReference type="GO" id="GO:1903908">
    <property type="term" value="P:positive regulation of plasma membrane raft polarization"/>
    <property type="evidence" value="ECO:0007669"/>
    <property type="project" value="UniProtKB-UniRule"/>
</dbReference>
<keyword evidence="26 33" id="KW-0564">Palmitate</keyword>
<dbReference type="SUPFAM" id="SSF58069">
    <property type="entry name" value="Virus ectodomain"/>
    <property type="match status" value="1"/>
</dbReference>
<dbReference type="FunFam" id="2.170.40.20:FF:000003">
    <property type="entry name" value="Envelope glycoprotein gp160"/>
    <property type="match status" value="1"/>
</dbReference>
<dbReference type="EMBL" id="HQ216474">
    <property type="protein sequence ID" value="AEN20138.1"/>
    <property type="molecule type" value="Genomic_RNA"/>
</dbReference>
<comment type="caution">
    <text evidence="33 34">Lacks conserved residue(s) required for the propagation of feature annotation.</text>
</comment>
<keyword evidence="21 33" id="KW-1164">Virus endocytosis by host</keyword>
<evidence type="ECO:0000256" key="16">
    <source>
        <dbReference type="ARBA" id="ARBA00022729"/>
    </source>
</evidence>
<keyword evidence="8 33" id="KW-1170">Fusion of virus membrane with host endosomal membrane</keyword>
<dbReference type="GO" id="GO:0019064">
    <property type="term" value="P:fusion of virus membrane with host plasma membrane"/>
    <property type="evidence" value="ECO:0007669"/>
    <property type="project" value="UniProtKB-UniRule"/>
</dbReference>
<dbReference type="Pfam" id="PF00516">
    <property type="entry name" value="GP120"/>
    <property type="match status" value="2"/>
</dbReference>
<keyword evidence="23 33" id="KW-1039">Host endosome</keyword>
<dbReference type="FunFam" id="1.20.5.490:FF:000001">
    <property type="entry name" value="Envelope glycoprotein gp160"/>
    <property type="match status" value="1"/>
</dbReference>
<evidence type="ECO:0000256" key="20">
    <source>
        <dbReference type="ARBA" id="ARBA00022879"/>
    </source>
</evidence>
<accession>G3D7U2</accession>
<evidence type="ECO:0000256" key="34">
    <source>
        <dbReference type="RuleBase" id="RU363095"/>
    </source>
</evidence>
<reference evidence="38" key="1">
    <citation type="submission" date="2010-08" db="EMBL/GenBank/DDBJ databases">
        <authorList>
            <person name="Gnanakaran G."/>
            <person name="Keele B."/>
            <person name="Li H."/>
            <person name="Wang S."/>
            <person name="Williamson C."/>
            <person name="Gao F."/>
            <person name="Swanstrom R."/>
            <person name="Cohen M."/>
            <person name="Daniels M."/>
            <person name="Hraber P."/>
            <person name="Gaschen B."/>
            <person name="Ashmal M."/>
            <person name="Letvin N."/>
            <person name="Haynes B."/>
            <person name="Hahn B."/>
            <person name="Shaw G."/>
            <person name="Bhattacharya T."/>
            <person name="Korber B."/>
        </authorList>
    </citation>
    <scope>NUCLEOTIDE SEQUENCE</scope>
    <source>
        <strain evidence="38">1330_B7</strain>
    </source>
</reference>
<dbReference type="InterPro" id="IPR000328">
    <property type="entry name" value="GP41-like"/>
</dbReference>
<evidence type="ECO:0000256" key="7">
    <source>
        <dbReference type="ARBA" id="ARBA00022506"/>
    </source>
</evidence>
<dbReference type="GO" id="GO:0020002">
    <property type="term" value="C:host cell plasma membrane"/>
    <property type="evidence" value="ECO:0007669"/>
    <property type="project" value="UniProtKB-SubCell"/>
</dbReference>
<comment type="function">
    <text evidence="33">Surface protein gp120: Attaches the virus to the host lymphoid cell by binding to the primary receptor CD4. This interaction induces a structural rearrangement creating a high affinity binding site for a chemokine coreceptor like CXCR4 and/or CCR5. Acts as a ligand for CD209/DC-SIGN and CLEC4M/DC-SIGNR, which are respectively found on dendritic cells (DCs), and on endothelial cells of liver sinusoids and lymph node sinuses. These interactions allow capture of viral particles at mucosal surfaces by these cells and subsequent transmission to permissive cells. HIV subverts the migration properties of dendritic cells to gain access to CD4+ T-cells in lymph nodes. Virus transmission to permissive T-cells occurs either in trans (without DCs infection, through viral capture and transmission), or in cis (following DCs productive infection, through the usual CD4-gp120 interaction), thereby inducing a robust infection. In trans infection, bound virions remain infectious over days and it is proposed that they are not degraded, but protected in non-lysosomal acidic organelles within the DCs close to the cell membrane thus contributing to the viral infectious potential during DCs' migration from the periphery to the lymphoid tissues. On arrival at lymphoid tissues, intact virions recycle back to DCs' cell surface allowing virus transmission to CD4+ T-cells.</text>
</comment>
<evidence type="ECO:0000256" key="22">
    <source>
        <dbReference type="ARBA" id="ARBA00022989"/>
    </source>
</evidence>
<dbReference type="GO" id="GO:0039654">
    <property type="term" value="P:fusion of virus membrane with host endosome membrane"/>
    <property type="evidence" value="ECO:0007669"/>
    <property type="project" value="UniProtKB-UniRule"/>
</dbReference>
<comment type="domain">
    <text evidence="33">The CD4-binding region is targeted by the antibody b12.</text>
</comment>
<organism evidence="38">
    <name type="scientific">Human immunodeficiency virus type 1</name>
    <name type="common">HIV-1</name>
    <dbReference type="NCBI Taxonomy" id="11676"/>
    <lineage>
        <taxon>Viruses</taxon>
        <taxon>Riboviria</taxon>
        <taxon>Pararnavirae</taxon>
        <taxon>Artverviricota</taxon>
        <taxon>Revtraviricetes</taxon>
        <taxon>Ortervirales</taxon>
        <taxon>Retroviridae</taxon>
        <taxon>Orthoretrovirinae</taxon>
        <taxon>Lentivirus</taxon>
        <taxon>Lentivirus humimdef1</taxon>
    </lineage>
</organism>
<keyword evidence="13 33" id="KW-0165">Cleavage on pair of basic residues</keyword>
<evidence type="ECO:0000259" key="37">
    <source>
        <dbReference type="Pfam" id="PF00517"/>
    </source>
</evidence>
<dbReference type="Gene3D" id="1.20.5.490">
    <property type="entry name" value="Single helix bin"/>
    <property type="match status" value="1"/>
</dbReference>
<evidence type="ECO:0000256" key="25">
    <source>
        <dbReference type="ARBA" id="ARBA00023136"/>
    </source>
</evidence>
<evidence type="ECO:0000256" key="33">
    <source>
        <dbReference type="HAMAP-Rule" id="MF_04083"/>
    </source>
</evidence>
<comment type="miscellaneous">
    <text evidence="33">Inhibitors targeting HIV-1 viral envelope proteins are used as antiretroviral drugs. Attachment of virions to the cell surface via non-specific interactions and CD4 binding can be blocked by inhibitors that include cyanovirin-N, cyclotriazadisulfonamide analogs, PRO 2000, TNX 355 and PRO 542. In addition, BMS 806 can block CD4-induced conformational changes. Env interactions with the coreceptor molecules can be targeted by CCR5 antagonists including SCH-D, maraviroc (UK 427857) and aplaviroc (GW 873140), and the CXCR4 antagonist AMD 070. Fusion of viral and cellular membranes can be inhibited by peptides such as enfuvirtide and tifuvirtide (T 1249). Resistance to inhibitors associated with mutations in Env are observed. Most of the time, single mutations confer only a modest reduction in drug susceptibility. Combination of several mutations is usually required to develop a high-level drug resistance.</text>
</comment>
<dbReference type="CDD" id="cd09909">
    <property type="entry name" value="HIV-1-like_HR1-HR2"/>
    <property type="match status" value="1"/>
</dbReference>
<keyword evidence="31 33" id="KW-1160">Virus entry into host cell</keyword>
<evidence type="ECO:0000256" key="2">
    <source>
        <dbReference type="ARBA" id="ARBA00004433"/>
    </source>
</evidence>
<dbReference type="GO" id="GO:0016020">
    <property type="term" value="C:membrane"/>
    <property type="evidence" value="ECO:0007669"/>
    <property type="project" value="UniProtKB-UniRule"/>
</dbReference>
<feature type="domain" description="Human immunodeficiency virus 1 envelope glycoprotein Gp120" evidence="36">
    <location>
        <begin position="143"/>
        <end position="501"/>
    </location>
</feature>
<dbReference type="GO" id="GO:1903911">
    <property type="term" value="P:positive regulation of receptor clustering"/>
    <property type="evidence" value="ECO:0007669"/>
    <property type="project" value="UniProtKB-UniRule"/>
</dbReference>
<evidence type="ECO:0000256" key="23">
    <source>
        <dbReference type="ARBA" id="ARBA00023046"/>
    </source>
</evidence>
<dbReference type="GO" id="GO:0075512">
    <property type="term" value="P:clathrin-dependent endocytosis of virus by host cell"/>
    <property type="evidence" value="ECO:0007669"/>
    <property type="project" value="UniProtKB-UniRule"/>
</dbReference>
<keyword evidence="10 33" id="KW-1165">Clathrin-mediated endocytosis of virus by host</keyword>
<keyword evidence="28 33" id="KW-0325">Glycoprotein</keyword>
<comment type="domain">
    <text evidence="33">The YXXL motif is involved in determining the exact site of viral release at the surface of infected mononuclear cells and promotes endocytosis. YXXL and di-leucine endocytosis motifs interact directly or indirectly with the clathrin adapter complexes, opperate independently, and their activities are not additive.</text>
</comment>
<feature type="chain" id="PRO_5023436274" description="Envelope glycoprotein gp160" evidence="33">
    <location>
        <begin position="33"/>
        <end position="847"/>
    </location>
</feature>
<evidence type="ECO:0000256" key="17">
    <source>
        <dbReference type="ARBA" id="ARBA00022804"/>
    </source>
</evidence>
<dbReference type="GO" id="GO:0019062">
    <property type="term" value="P:virion attachment to host cell"/>
    <property type="evidence" value="ECO:0007669"/>
    <property type="project" value="UniProtKB-UniRule"/>
</dbReference>
<protein>
    <recommendedName>
        <fullName evidence="33">Envelope glycoprotein gp160</fullName>
    </recommendedName>
    <alternativeName>
        <fullName evidence="33">Env polyprotein</fullName>
    </alternativeName>
    <component>
        <recommendedName>
            <fullName evidence="33">Surface protein gp120</fullName>
            <shortName evidence="33">SU</shortName>
        </recommendedName>
        <alternativeName>
            <fullName evidence="33">Glycoprotein 120</fullName>
            <shortName evidence="33">gp120</shortName>
        </alternativeName>
    </component>
    <component>
        <recommendedName>
            <fullName evidence="33">Transmembrane protein gp41</fullName>
            <shortName evidence="33">TM</shortName>
        </recommendedName>
        <alternativeName>
            <fullName evidence="33">Glycoprotein 41</fullName>
            <shortName evidence="33">gp41</shortName>
        </alternativeName>
    </component>
</protein>
<evidence type="ECO:0000256" key="26">
    <source>
        <dbReference type="ARBA" id="ARBA00023139"/>
    </source>
</evidence>
<keyword evidence="15 33" id="KW-0053">Apoptosis</keyword>
<dbReference type="GO" id="GO:0005198">
    <property type="term" value="F:structural molecule activity"/>
    <property type="evidence" value="ECO:0007669"/>
    <property type="project" value="UniProtKB-UniRule"/>
</dbReference>
<comment type="function">
    <text evidence="33">Envelope glycoprotein gp160: Oligomerizes in the host endoplasmic reticulum into predominantly trimers. In a second time, gp160 transits in the host Golgi, where glycosylation is completed. The precursor is then proteolytically cleaved in the trans-Golgi and thereby activated by cellular furin or furin-like proteases to produce gp120 and gp41.</text>
</comment>
<evidence type="ECO:0000313" key="38">
    <source>
        <dbReference type="EMBL" id="AEN20138.1"/>
    </source>
</evidence>
<feature type="site" description="Cleavage; by host furin" evidence="33">
    <location>
        <begin position="501"/>
        <end position="502"/>
    </location>
</feature>
<dbReference type="GO" id="GO:0052031">
    <property type="term" value="P:symbiont-mediated perturbation of host defense response"/>
    <property type="evidence" value="ECO:0007669"/>
    <property type="project" value="UniProtKB-UniRule"/>
</dbReference>
<dbReference type="GO" id="GO:0019082">
    <property type="term" value="P:viral protein processing"/>
    <property type="evidence" value="ECO:0007669"/>
    <property type="project" value="UniProtKB-UniRule"/>
</dbReference>
<dbReference type="GO" id="GO:0044175">
    <property type="term" value="C:host cell endosome membrane"/>
    <property type="evidence" value="ECO:0007669"/>
    <property type="project" value="UniProtKB-SubCell"/>
</dbReference>
<feature type="transmembrane region" description="Helical" evidence="34">
    <location>
        <begin position="502"/>
        <end position="528"/>
    </location>
</feature>
<evidence type="ECO:0000256" key="6">
    <source>
        <dbReference type="ARBA" id="ARBA00004650"/>
    </source>
</evidence>
<feature type="topological domain" description="Cytoplasmic" evidence="33">
    <location>
        <begin position="697"/>
        <end position="847"/>
    </location>
</feature>
<evidence type="ECO:0000256" key="29">
    <source>
        <dbReference type="ARBA" id="ARBA00023280"/>
    </source>
</evidence>
<feature type="transmembrane region" description="Helical" evidence="34">
    <location>
        <begin position="669"/>
        <end position="696"/>
    </location>
</feature>
<keyword evidence="24 33" id="KW-0175">Coiled coil</keyword>
<evidence type="ECO:0000259" key="36">
    <source>
        <dbReference type="Pfam" id="PF00516"/>
    </source>
</evidence>
<feature type="lipid moiety-binding region" description="S-palmitoyl cysteine; by host" evidence="33">
    <location>
        <position position="755"/>
    </location>
</feature>
<keyword evidence="17 33" id="KW-1161">Viral attachment to host cell</keyword>
<evidence type="ECO:0000256" key="12">
    <source>
        <dbReference type="ARBA" id="ARBA00022595"/>
    </source>
</evidence>
<evidence type="ECO:0000256" key="31">
    <source>
        <dbReference type="ARBA" id="ARBA00023296"/>
    </source>
</evidence>
<evidence type="ECO:0000256" key="35">
    <source>
        <dbReference type="SAM" id="MobiDB-lite"/>
    </source>
</evidence>
<evidence type="ECO:0000256" key="5">
    <source>
        <dbReference type="ARBA" id="ARBA00004578"/>
    </source>
</evidence>
<keyword evidence="9 33" id="KW-1032">Host cell membrane</keyword>
<feature type="region of interest" description="Disordered" evidence="35">
    <location>
        <begin position="710"/>
        <end position="732"/>
    </location>
</feature>
<comment type="subunit">
    <text evidence="32">The mature envelope protein (Env) consists of a homotrimer of non-covalently associated gp120-gp41 heterodimers. The resulting complex protrudes from the virus surface as a spike. There seems to be as few as 10 spikes on the average virion. Interacts with host CD4, CCR5 and CXCR4. Gp120 also interacts with the C-type lectins CD209/DC-SIGN and CLEC4M/DC-SIGNR (collectively referred to as DC-SIGN(R)). Gp120 and gp41 interact with GalCer. Gp120 interacts with host ITGA4/ITGB7 complex; on CD4+ T-cells, this interaction results in rapid activation of integrin ITGAL/LFA-1, which facilitates efficient cell-to-cell spreading of HIV-1. Gp120 interacts with cell-associated heparan sulfate; this interaction increases virus infectivity on permissive cells and may be involved in infection of CD4- cells.</text>
</comment>
<evidence type="ECO:0000256" key="8">
    <source>
        <dbReference type="ARBA" id="ARBA00022510"/>
    </source>
</evidence>
<dbReference type="SUPFAM" id="SSF56502">
    <property type="entry name" value="gp120 core"/>
    <property type="match status" value="2"/>
</dbReference>
<feature type="region of interest" description="CD4-binding loop" evidence="33">
    <location>
        <begin position="357"/>
        <end position="367"/>
    </location>
</feature>
<feature type="region of interest" description="Immunosuppression" evidence="33">
    <location>
        <begin position="565"/>
        <end position="583"/>
    </location>
</feature>
<evidence type="ECO:0000256" key="9">
    <source>
        <dbReference type="ARBA" id="ARBA00022511"/>
    </source>
</evidence>
<organismHost>
    <name type="scientific">Homo sapiens</name>
    <name type="common">Human</name>
    <dbReference type="NCBI Taxonomy" id="9606"/>
</organismHost>
<dbReference type="InterPro" id="IPR000777">
    <property type="entry name" value="HIV1_Gp120"/>
</dbReference>
<feature type="coiled-coil region" evidence="33">
    <location>
        <begin position="624"/>
        <end position="658"/>
    </location>
</feature>
<dbReference type="Pfam" id="PF00517">
    <property type="entry name" value="GP41"/>
    <property type="match status" value="1"/>
</dbReference>
<keyword evidence="27 33" id="KW-1015">Disulfide bond</keyword>
<proteinExistence type="inferred from homology"/>
<evidence type="ECO:0000256" key="24">
    <source>
        <dbReference type="ARBA" id="ARBA00023054"/>
    </source>
</evidence>
<keyword evidence="11 33" id="KW-0945">Host-virus interaction</keyword>
<comment type="domain">
    <text evidence="33">The membrane proximal external region (MPER) present in gp41 is a tryptophan-rich region recognized by the antibodies 2F5, Z13, and 4E10. MPER seems to play a role in fusion.</text>
</comment>
<feature type="domain" description="Retroviral envelope protein GP41-like" evidence="37">
    <location>
        <begin position="521"/>
        <end position="710"/>
    </location>
</feature>
<comment type="PTM">
    <text evidence="33">Highly glycosylated by host. The high number of glycan on the protein is reffered to as 'glycan shield' because it contributes to hide protein sequence from adaptive immune system.</text>
</comment>
<reference evidence="38" key="2">
    <citation type="journal article" date="2011" name="PLoS Pathog.">
        <title>Recurrent Signature Patterns in HIV-1 B Clade Envelope Glycoproteins Associated with either Early or Chronic Infections.</title>
        <authorList>
            <person name="Gnanakaran S."/>
            <person name="Bhattacharya T."/>
            <person name="Daniels M."/>
            <person name="Keele B.F."/>
            <person name="Hraber P.T."/>
            <person name="Lapedes A.S."/>
            <person name="Shen T."/>
            <person name="Gaschen B."/>
            <person name="Krishnamoorthy M."/>
            <person name="Li H."/>
            <person name="Decker J.M."/>
            <person name="Salazar-Gonzalez J.F."/>
            <person name="Wang S."/>
            <person name="Jiang C."/>
            <person name="Gao F."/>
            <person name="Swanstrom R."/>
            <person name="Anderson J.A."/>
            <person name="Ping L.H."/>
            <person name="Cohen M.S."/>
            <person name="Markowitz M."/>
            <person name="Goepfert P.A."/>
            <person name="Saag M.S."/>
            <person name="Eron J.J."/>
            <person name="Hicks C.B."/>
            <person name="Blattner W.A."/>
            <person name="Tomaras G.D."/>
            <person name="Asmal M."/>
            <person name="Letvin N.L."/>
            <person name="Gilbert P.B."/>
            <person name="Decamp A.C."/>
            <person name="Magaret C.A."/>
            <person name="Schief W.R."/>
            <person name="Ban Y.E."/>
            <person name="Zhang M."/>
            <person name="Soderberg K.A."/>
            <person name="Sodroski J.G."/>
            <person name="Haynes B.F."/>
            <person name="Shaw G.M."/>
            <person name="Hahn B.H."/>
            <person name="Korber B."/>
        </authorList>
    </citation>
    <scope>NUCLEOTIDE SEQUENCE</scope>
    <source>
        <strain evidence="38">1330_B7</strain>
    </source>
</reference>